<comment type="caution">
    <text evidence="2">The sequence shown here is derived from an EMBL/GenBank/DDBJ whole genome shotgun (WGS) entry which is preliminary data.</text>
</comment>
<reference evidence="2 3" key="1">
    <citation type="journal article" date="2015" name="Nature">
        <title>rRNA introns, odd ribosomes, and small enigmatic genomes across a large radiation of phyla.</title>
        <authorList>
            <person name="Brown C.T."/>
            <person name="Hug L.A."/>
            <person name="Thomas B.C."/>
            <person name="Sharon I."/>
            <person name="Castelle C.J."/>
            <person name="Singh A."/>
            <person name="Wilkins M.J."/>
            <person name="Williams K.H."/>
            <person name="Banfield J.F."/>
        </authorList>
    </citation>
    <scope>NUCLEOTIDE SEQUENCE [LARGE SCALE GENOMIC DNA]</scope>
</reference>
<evidence type="ECO:0000313" key="2">
    <source>
        <dbReference type="EMBL" id="KKP72668.1"/>
    </source>
</evidence>
<organism evidence="2 3">
    <name type="scientific">Candidatus Nomurabacteria bacterium GW2011_GWB1_35_20</name>
    <dbReference type="NCBI Taxonomy" id="1618740"/>
    <lineage>
        <taxon>Bacteria</taxon>
        <taxon>Candidatus Nomuraibacteriota</taxon>
    </lineage>
</organism>
<dbReference type="EMBL" id="LBQE01000005">
    <property type="protein sequence ID" value="KKP72668.1"/>
    <property type="molecule type" value="Genomic_DNA"/>
</dbReference>
<dbReference type="AlphaFoldDB" id="A0A0G0BTP0"/>
<dbReference type="Proteomes" id="UP000034923">
    <property type="component" value="Unassembled WGS sequence"/>
</dbReference>
<sequence length="101" mass="12077">MKNIFEQLTDLLKKDERLVSQDSILMKNLKFTNLAIFIIFLGIALIEVFQKQNWLKVALFLALGVISLWADFRKIRMIIRICYNIFINSNFRQRRISLRLK</sequence>
<gene>
    <name evidence="2" type="ORF">UR70_C0005G0009</name>
</gene>
<keyword evidence="1" id="KW-1133">Transmembrane helix</keyword>
<protein>
    <submittedName>
        <fullName evidence="2">Uncharacterized protein</fullName>
    </submittedName>
</protein>
<keyword evidence="1" id="KW-0812">Transmembrane</keyword>
<feature type="transmembrane region" description="Helical" evidence="1">
    <location>
        <begin position="54"/>
        <end position="72"/>
    </location>
</feature>
<feature type="transmembrane region" description="Helical" evidence="1">
    <location>
        <begin position="31"/>
        <end position="48"/>
    </location>
</feature>
<evidence type="ECO:0000313" key="3">
    <source>
        <dbReference type="Proteomes" id="UP000034923"/>
    </source>
</evidence>
<accession>A0A0G0BTP0</accession>
<proteinExistence type="predicted"/>
<keyword evidence="1" id="KW-0472">Membrane</keyword>
<name>A0A0G0BTP0_9BACT</name>
<evidence type="ECO:0000256" key="1">
    <source>
        <dbReference type="SAM" id="Phobius"/>
    </source>
</evidence>